<organism evidence="1">
    <name type="scientific">Xenopsylla cheopis</name>
    <name type="common">Oriental rat flea</name>
    <name type="synonym">Pulex cheopis</name>
    <dbReference type="NCBI Taxonomy" id="163159"/>
    <lineage>
        <taxon>Eukaryota</taxon>
        <taxon>Metazoa</taxon>
        <taxon>Ecdysozoa</taxon>
        <taxon>Arthropoda</taxon>
        <taxon>Hexapoda</taxon>
        <taxon>Insecta</taxon>
        <taxon>Pterygota</taxon>
        <taxon>Neoptera</taxon>
        <taxon>Endopterygota</taxon>
        <taxon>Siphonaptera</taxon>
        <taxon>Pulicidae</taxon>
        <taxon>Xenopsyllinae</taxon>
        <taxon>Xenopsylla</taxon>
    </lineage>
</organism>
<dbReference type="AlphaFoldDB" id="A0A6M2DXG6"/>
<name>A0A6M2DXG6_XENCH</name>
<protein>
    <submittedName>
        <fullName evidence="1">Putative secreted protein</fullName>
    </submittedName>
</protein>
<proteinExistence type="predicted"/>
<accession>A0A6M2DXG6</accession>
<evidence type="ECO:0000313" key="1">
    <source>
        <dbReference type="EMBL" id="NOV51049.1"/>
    </source>
</evidence>
<reference evidence="1" key="1">
    <citation type="submission" date="2020-03" db="EMBL/GenBank/DDBJ databases">
        <title>Transcriptomic Profiling of the Digestive Tract of the Rat Flea, Xenopsylla cheopis, Following Blood Feeding and Infection with Yersinia pestis.</title>
        <authorList>
            <person name="Bland D.M."/>
            <person name="Martens C.A."/>
            <person name="Virtaneva K."/>
            <person name="Kanakabandi K."/>
            <person name="Long D."/>
            <person name="Rosenke R."/>
            <person name="Saturday G.A."/>
            <person name="Hoyt F.H."/>
            <person name="Bruno D.P."/>
            <person name="Ribeiro J.M.C."/>
            <person name="Hinnebusch J."/>
        </authorList>
    </citation>
    <scope>NUCLEOTIDE SEQUENCE</scope>
</reference>
<sequence>MLVFSGFFMRLTEVPSHLMFLCYLSYFRYAFGGAMFAVYGNGRPQLECTEPFCMYKSPNKFLHDMGLNDESFW</sequence>
<dbReference type="EMBL" id="GIIL01007323">
    <property type="protein sequence ID" value="NOV51049.1"/>
    <property type="molecule type" value="Transcribed_RNA"/>
</dbReference>